<accession>A0ABM1DW55</accession>
<dbReference type="PANTHER" id="PTHR18896">
    <property type="entry name" value="PHOSPHOLIPASE D"/>
    <property type="match status" value="1"/>
</dbReference>
<dbReference type="Proteomes" id="UP000695022">
    <property type="component" value="Unplaced"/>
</dbReference>
<dbReference type="InterPro" id="IPR015679">
    <property type="entry name" value="PLipase_D_fam"/>
</dbReference>
<reference evidence="9" key="1">
    <citation type="submission" date="2025-08" db="UniProtKB">
        <authorList>
            <consortium name="RefSeq"/>
        </authorList>
    </citation>
    <scope>IDENTIFICATION</scope>
</reference>
<organism evidence="8 9">
    <name type="scientific">Priapulus caudatus</name>
    <name type="common">Priapulid worm</name>
    <dbReference type="NCBI Taxonomy" id="37621"/>
    <lineage>
        <taxon>Eukaryota</taxon>
        <taxon>Metazoa</taxon>
        <taxon>Ecdysozoa</taxon>
        <taxon>Scalidophora</taxon>
        <taxon>Priapulida</taxon>
        <taxon>Priapulimorpha</taxon>
        <taxon>Priapulimorphida</taxon>
        <taxon>Priapulidae</taxon>
        <taxon>Priapulus</taxon>
    </lineage>
</organism>
<dbReference type="PANTHER" id="PTHR18896:SF76">
    <property type="entry name" value="PHOSPHOLIPASE"/>
    <property type="match status" value="1"/>
</dbReference>
<keyword evidence="3" id="KW-0677">Repeat</keyword>
<protein>
    <recommendedName>
        <fullName evidence="2">phospholipase D</fullName>
        <ecNumber evidence="2">3.1.4.4</ecNumber>
    </recommendedName>
</protein>
<dbReference type="InterPro" id="IPR025202">
    <property type="entry name" value="PLD-like_dom"/>
</dbReference>
<dbReference type="InterPro" id="IPR001736">
    <property type="entry name" value="PLipase_D/transphosphatidylase"/>
</dbReference>
<keyword evidence="4" id="KW-0378">Hydrolase</keyword>
<dbReference type="PIRSF" id="PIRSF009376">
    <property type="entry name" value="Phospholipase_D_euk"/>
    <property type="match status" value="1"/>
</dbReference>
<dbReference type="Pfam" id="PF00614">
    <property type="entry name" value="PLDc"/>
    <property type="match status" value="1"/>
</dbReference>
<dbReference type="Gene3D" id="3.30.870.10">
    <property type="entry name" value="Endonuclease Chain A"/>
    <property type="match status" value="2"/>
</dbReference>
<evidence type="ECO:0000256" key="3">
    <source>
        <dbReference type="ARBA" id="ARBA00022737"/>
    </source>
</evidence>
<evidence type="ECO:0000256" key="6">
    <source>
        <dbReference type="ARBA" id="ARBA00023098"/>
    </source>
</evidence>
<evidence type="ECO:0000259" key="7">
    <source>
        <dbReference type="PROSITE" id="PS50035"/>
    </source>
</evidence>
<dbReference type="InterPro" id="IPR011993">
    <property type="entry name" value="PH-like_dom_sf"/>
</dbReference>
<dbReference type="SUPFAM" id="SSF50729">
    <property type="entry name" value="PH domain-like"/>
    <property type="match status" value="1"/>
</dbReference>
<evidence type="ECO:0000256" key="5">
    <source>
        <dbReference type="ARBA" id="ARBA00022963"/>
    </source>
</evidence>
<proteinExistence type="predicted"/>
<name>A0ABM1DW55_PRICU</name>
<comment type="catalytic activity">
    <reaction evidence="1">
        <text>a 1,2-diacyl-sn-glycero-3-phosphocholine + H2O = a 1,2-diacyl-sn-glycero-3-phosphate + choline + H(+)</text>
        <dbReference type="Rhea" id="RHEA:14445"/>
        <dbReference type="ChEBI" id="CHEBI:15354"/>
        <dbReference type="ChEBI" id="CHEBI:15377"/>
        <dbReference type="ChEBI" id="CHEBI:15378"/>
        <dbReference type="ChEBI" id="CHEBI:57643"/>
        <dbReference type="ChEBI" id="CHEBI:58608"/>
        <dbReference type="EC" id="3.1.4.4"/>
    </reaction>
</comment>
<dbReference type="PROSITE" id="PS50035">
    <property type="entry name" value="PLD"/>
    <property type="match status" value="2"/>
</dbReference>
<dbReference type="InterPro" id="IPR016555">
    <property type="entry name" value="PLipase_D_euk"/>
</dbReference>
<feature type="domain" description="PLD phosphodiesterase" evidence="7">
    <location>
        <begin position="529"/>
        <end position="556"/>
    </location>
</feature>
<feature type="domain" description="PLD phosphodiesterase" evidence="7">
    <location>
        <begin position="267"/>
        <end position="294"/>
    </location>
</feature>
<keyword evidence="5" id="KW-0442">Lipid degradation</keyword>
<dbReference type="SUPFAM" id="SSF56024">
    <property type="entry name" value="Phospholipase D/nuclease"/>
    <property type="match status" value="2"/>
</dbReference>
<dbReference type="CDD" id="cd09141">
    <property type="entry name" value="PLDc_vPLD1_2_yPLD_like_2"/>
    <property type="match status" value="1"/>
</dbReference>
<sequence length="716" mass="80674">MSSLEHRRLQLEFLEVSYLSFIAGLGAKLKGTREEVRQEDIRAPTCASTSKLVSAVRERWFVLKDTYVAYIRPEDGAVCHVQLMDNGFQVHSGQAETNVKHGIKICSLSRELLVQCWTKRKMKEWCADIKRAMETSGKDFIQTNRFGSFAPVRPESWCRWFVDGAGYFDAVASAIAEAKEEIFITDWWLSPEIYLKRPATQCGSWRLDLLLKRKADEGVKVFVLLYKEVEVALGINSAYSKISLTQKNPDNIKVLRHPDHAPGTGTFLWGHHEKLVIVDQAIAFVGGLDMCYARWDDNKHRLTDLGEGPLLPAGIQSGLQESGMADLLVRLTGVHMKPGNDPATNTEKAKFDDYFPLLLPKSYDNITILPEWKCNAINCQVQVLRSVSNWSIGIKKTEDSIHQAYLTAIRESKYFIYIENQFFITQMDSTVVINGIAQALFDRIRQAHEAGENFRVYVVMPLLPGFEGEVGAPSGYAIQAVTHWQYTSISRGGNSLLERLSAAGIPSQEYISFHGTRTHGELRGQPVSELIYIHSKMLIVDDRLCIIGSANINERSMRGSRDSETAAIFEDTEFVPCTFDGKEGQRGLFVGSLRTQVFRELLGLMDVSGGADVVADPVSDHFYTHVWMTTSAINTRVFDQVFNCIPTDLVRTFEQLADYKERAKRHLAITDVDAAREQLLRVKGYLVFLPLHFLADVDIRPPATTKEGLVPDMLWT</sequence>
<evidence type="ECO:0000313" key="9">
    <source>
        <dbReference type="RefSeq" id="XP_014664176.1"/>
    </source>
</evidence>
<evidence type="ECO:0000313" key="8">
    <source>
        <dbReference type="Proteomes" id="UP000695022"/>
    </source>
</evidence>
<dbReference type="SMART" id="SM00155">
    <property type="entry name" value="PLDc"/>
    <property type="match status" value="2"/>
</dbReference>
<dbReference type="EC" id="3.1.4.4" evidence="2"/>
<evidence type="ECO:0000256" key="1">
    <source>
        <dbReference type="ARBA" id="ARBA00000798"/>
    </source>
</evidence>
<keyword evidence="6" id="KW-0443">Lipid metabolism</keyword>
<gene>
    <name evidence="9" type="primary">LOC106806678</name>
</gene>
<dbReference type="CDD" id="cd09138">
    <property type="entry name" value="PLDc_vPLD1_2_yPLD_like_1"/>
    <property type="match status" value="1"/>
</dbReference>
<dbReference type="Pfam" id="PF13091">
    <property type="entry name" value="PLDc_2"/>
    <property type="match status" value="1"/>
</dbReference>
<dbReference type="RefSeq" id="XP_014664176.1">
    <property type="nucleotide sequence ID" value="XM_014808690.1"/>
</dbReference>
<evidence type="ECO:0000256" key="2">
    <source>
        <dbReference type="ARBA" id="ARBA00012027"/>
    </source>
</evidence>
<dbReference type="Gene3D" id="2.30.29.30">
    <property type="entry name" value="Pleckstrin-homology domain (PH domain)/Phosphotyrosine-binding domain (PTB)"/>
    <property type="match status" value="1"/>
</dbReference>
<dbReference type="GeneID" id="106806678"/>
<evidence type="ECO:0000256" key="4">
    <source>
        <dbReference type="ARBA" id="ARBA00022801"/>
    </source>
</evidence>
<keyword evidence="8" id="KW-1185">Reference proteome</keyword>